<feature type="chain" id="PRO_5011546936" evidence="2">
    <location>
        <begin position="24"/>
        <end position="613"/>
    </location>
</feature>
<evidence type="ECO:0000259" key="3">
    <source>
        <dbReference type="Pfam" id="PF13229"/>
    </source>
</evidence>
<dbReference type="NCBIfam" id="TIGR03804">
    <property type="entry name" value="para_beta_helix"/>
    <property type="match status" value="1"/>
</dbReference>
<dbReference type="Gene3D" id="2.160.20.10">
    <property type="entry name" value="Single-stranded right-handed beta-helix, Pectin lyase-like"/>
    <property type="match status" value="2"/>
</dbReference>
<dbReference type="EMBL" id="FNKL01000002">
    <property type="protein sequence ID" value="SDQ45136.1"/>
    <property type="molecule type" value="Genomic_DNA"/>
</dbReference>
<keyword evidence="1 2" id="KW-0732">Signal</keyword>
<feature type="signal peptide" evidence="2">
    <location>
        <begin position="1"/>
        <end position="23"/>
    </location>
</feature>
<dbReference type="InterPro" id="IPR011050">
    <property type="entry name" value="Pectin_lyase_fold/virulence"/>
</dbReference>
<dbReference type="InterPro" id="IPR039448">
    <property type="entry name" value="Beta_helix"/>
</dbReference>
<accession>A0A1H1B113</accession>
<dbReference type="STRING" id="311333.SAMN05421664_1653"/>
<dbReference type="AlphaFoldDB" id="A0A1H1B113"/>
<dbReference type="Pfam" id="PF13229">
    <property type="entry name" value="Beta_helix"/>
    <property type="match status" value="1"/>
</dbReference>
<dbReference type="InterPro" id="IPR022441">
    <property type="entry name" value="Para_beta_helix_rpt-2"/>
</dbReference>
<dbReference type="InterPro" id="IPR026444">
    <property type="entry name" value="Secre_tail"/>
</dbReference>
<evidence type="ECO:0000313" key="5">
    <source>
        <dbReference type="EMBL" id="SDQ45136.1"/>
    </source>
</evidence>
<organism evidence="5 6">
    <name type="scientific">Chryseobacterium soldanellicola</name>
    <dbReference type="NCBI Taxonomy" id="311333"/>
    <lineage>
        <taxon>Bacteria</taxon>
        <taxon>Pseudomonadati</taxon>
        <taxon>Bacteroidota</taxon>
        <taxon>Flavobacteriia</taxon>
        <taxon>Flavobacteriales</taxon>
        <taxon>Weeksellaceae</taxon>
        <taxon>Chryseobacterium group</taxon>
        <taxon>Chryseobacterium</taxon>
    </lineage>
</organism>
<dbReference type="PANTHER" id="PTHR11319:SF35">
    <property type="entry name" value="OUTER MEMBRANE PROTEIN PMPC-RELATED"/>
    <property type="match status" value="1"/>
</dbReference>
<evidence type="ECO:0000259" key="4">
    <source>
        <dbReference type="Pfam" id="PF18962"/>
    </source>
</evidence>
<evidence type="ECO:0000313" key="6">
    <source>
        <dbReference type="Proteomes" id="UP000199627"/>
    </source>
</evidence>
<dbReference type="Pfam" id="PF18962">
    <property type="entry name" value="Por_Secre_tail"/>
    <property type="match status" value="1"/>
</dbReference>
<protein>
    <submittedName>
        <fullName evidence="5">Parallel beta-helix repeat (Two copies)</fullName>
    </submittedName>
</protein>
<evidence type="ECO:0000256" key="1">
    <source>
        <dbReference type="ARBA" id="ARBA00022729"/>
    </source>
</evidence>
<evidence type="ECO:0000256" key="2">
    <source>
        <dbReference type="SAM" id="SignalP"/>
    </source>
</evidence>
<proteinExistence type="predicted"/>
<feature type="domain" description="Secretion system C-terminal sorting" evidence="4">
    <location>
        <begin position="547"/>
        <end position="611"/>
    </location>
</feature>
<sequence length="613" mass="64851">MKNLYKLFLGSIFSIAAVNMAHATIRYVNLNNTAGTAAPYTSWATAGSDIQTVINESVAGDEIWIAAGTYKPNSIPSVATPSNIGSLTVFHERDYTFFVKDGVKIYGGFSGTETLFSQRNVVLNETILSGDIGIQGDASDNCYHVIVSADGNIGTVIDGFSITKGNANNYSGGMMINNHFIYRACGGGVFSGYGKSTITNSTFFDISGGSGGAVYLQYGYNTVSDNIIYNNTANSGPAIHTDNDTSVFSGNTIYNNSAISDGGAIITYYSTNTINNNKIHDNIAGSRGGAIMITSGNSTFTNNIIYKNKANSGIAGGIYLNYGTNIFLNNVLYENTAYAAGGAIYSVGNNTFTNTIIYKNISYTGGGAFFLGSGTHILNNNTLYSNTASSNGGGIYTTSGNNTLRNNIFWDNKKGNSASVVGSDYYNYNNTTTISFSNNLLQLPNTSYTTAAFNSLGSNPQGNIFAQNPSFGNPAIPLGADGIPLTADDGLALLSNSVCRGSGTTSGAPDYDCTGAPHTGIPNMGAYEVVFPTLNTSETGKKIILKIYPNPAKDILYFSEELSNIEISSIDGRKLNVAATKKDADLSQLPKGLYIITGKDKNGNKISQKFIKE</sequence>
<name>A0A1H1B113_9FLAO</name>
<reference evidence="6" key="1">
    <citation type="submission" date="2016-10" db="EMBL/GenBank/DDBJ databases">
        <authorList>
            <person name="Varghese N."/>
            <person name="Submissions S."/>
        </authorList>
    </citation>
    <scope>NUCLEOTIDE SEQUENCE [LARGE SCALE GENOMIC DNA]</scope>
    <source>
        <strain evidence="6">DSM 17072</strain>
    </source>
</reference>
<keyword evidence="6" id="KW-1185">Reference proteome</keyword>
<gene>
    <name evidence="5" type="ORF">SAMN05421664_1653</name>
</gene>
<dbReference type="PANTHER" id="PTHR11319">
    <property type="entry name" value="G PROTEIN-COUPLED RECEPTOR-RELATED"/>
    <property type="match status" value="1"/>
</dbReference>
<dbReference type="InterPro" id="IPR012334">
    <property type="entry name" value="Pectin_lyas_fold"/>
</dbReference>
<dbReference type="InterPro" id="IPR006626">
    <property type="entry name" value="PbH1"/>
</dbReference>
<dbReference type="OrthoDB" id="8901262at2"/>
<dbReference type="Proteomes" id="UP000199627">
    <property type="component" value="Unassembled WGS sequence"/>
</dbReference>
<dbReference type="SUPFAM" id="SSF51126">
    <property type="entry name" value="Pectin lyase-like"/>
    <property type="match status" value="2"/>
</dbReference>
<dbReference type="SMART" id="SM00710">
    <property type="entry name" value="PbH1"/>
    <property type="match status" value="7"/>
</dbReference>
<dbReference type="RefSeq" id="WP_089755255.1">
    <property type="nucleotide sequence ID" value="NZ_FNKL01000002.1"/>
</dbReference>
<feature type="domain" description="Right handed beta helix" evidence="3">
    <location>
        <begin position="171"/>
        <end position="312"/>
    </location>
</feature>